<dbReference type="Gene3D" id="1.10.840.10">
    <property type="entry name" value="Ras guanine-nucleotide exchange factors catalytic domain"/>
    <property type="match status" value="1"/>
</dbReference>
<dbReference type="InterPro" id="IPR036964">
    <property type="entry name" value="RASGEF_cat_dom_sf"/>
</dbReference>
<dbReference type="PROSITE" id="PS50212">
    <property type="entry name" value="RASGEF_NTER"/>
    <property type="match status" value="1"/>
</dbReference>
<accession>A2F7D3</accession>
<dbReference type="eggNOG" id="KOG3417">
    <property type="taxonomic scope" value="Eukaryota"/>
</dbReference>
<organism evidence="5 6">
    <name type="scientific">Trichomonas vaginalis (strain ATCC PRA-98 / G3)</name>
    <dbReference type="NCBI Taxonomy" id="412133"/>
    <lineage>
        <taxon>Eukaryota</taxon>
        <taxon>Metamonada</taxon>
        <taxon>Parabasalia</taxon>
        <taxon>Trichomonadida</taxon>
        <taxon>Trichomonadidae</taxon>
        <taxon>Trichomonas</taxon>
    </lineage>
</organism>
<keyword evidence="1 2" id="KW-0344">Guanine-nucleotide releasing factor</keyword>
<evidence type="ECO:0000256" key="1">
    <source>
        <dbReference type="ARBA" id="ARBA00022658"/>
    </source>
</evidence>
<protein>
    <submittedName>
        <fullName evidence="5">RasGEF domain containing protein</fullName>
    </submittedName>
</protein>
<evidence type="ECO:0000259" key="4">
    <source>
        <dbReference type="PROSITE" id="PS50212"/>
    </source>
</evidence>
<dbReference type="OrthoDB" id="10254377at2759"/>
<dbReference type="SUPFAM" id="SSF48366">
    <property type="entry name" value="Ras GEF"/>
    <property type="match status" value="1"/>
</dbReference>
<dbReference type="KEGG" id="tva:4757006"/>
<dbReference type="InterPro" id="IPR000651">
    <property type="entry name" value="Ras-like_Gua-exchang_fac_N"/>
</dbReference>
<evidence type="ECO:0000313" key="6">
    <source>
        <dbReference type="Proteomes" id="UP000001542"/>
    </source>
</evidence>
<dbReference type="Pfam" id="PF00618">
    <property type="entry name" value="RasGEF_N"/>
    <property type="match status" value="1"/>
</dbReference>
<dbReference type="GO" id="GO:0007264">
    <property type="term" value="P:small GTPase-mediated signal transduction"/>
    <property type="evidence" value="ECO:0007669"/>
    <property type="project" value="InterPro"/>
</dbReference>
<sequence length="619" mass="71384">MTSLPVNSILAVESKTKNRSRTRSSFEESSILANTFHEEEAISQNLEKDALTISSEFDMLRKNYFIEDGQDRSDWYSRFLNENKDAKDFIERVDPIPRAVEFARLYLPINRLASQDLLLALISQHFRTFGLIKSQASLHEEWSQPINIPAHLLRSQLTLLIQRGISHAERFWELSLPSPAKYQDPQKLIDQEISNVIGGIPFIAEDTTPLSNEQIGDERFIKYDETHTKIESASLNQLIWLLTSETKDPYRELMQQVCLTYRSFTTSKIFFTKIKERYEIALNEGDETRERSKSLTFKLFTHWSQEASEFIEQPVKDAAKAFAEAKFQNYSSYLAQLFKPRRSETTIDYSSAPSVELGTCTELWTGNFSLFDIPPKEFARQLTVYACSKYYQIQRTELIDGAWASERSKHRSPNIVALTNQFNIISAWVPTAILTEPSLQARLNKMKFLIDTMRELKALRNYFSLFAIHLGFNSSAIFRLQRHKKLLRPDDVPFLKELEDLGSPSGAYHQLLQAHKEAINSGQPALPHLPPLLSFLFKVNEAIESLTTNGLINMKRCGRTFEFMKQIESFARRKYVLLPIEQVQQKLMNLEYMEGESLEELSIDVEPADPNAELKDQKA</sequence>
<dbReference type="PROSITE" id="PS50009">
    <property type="entry name" value="RASGEF_CAT"/>
    <property type="match status" value="1"/>
</dbReference>
<dbReference type="STRING" id="5722.A2F7D3"/>
<dbReference type="InterPro" id="IPR023578">
    <property type="entry name" value="Ras_GEF_dom_sf"/>
</dbReference>
<reference evidence="5" key="2">
    <citation type="journal article" date="2007" name="Science">
        <title>Draft genome sequence of the sexually transmitted pathogen Trichomonas vaginalis.</title>
        <authorList>
            <person name="Carlton J.M."/>
            <person name="Hirt R.P."/>
            <person name="Silva J.C."/>
            <person name="Delcher A.L."/>
            <person name="Schatz M."/>
            <person name="Zhao Q."/>
            <person name="Wortman J.R."/>
            <person name="Bidwell S.L."/>
            <person name="Alsmark U.C.M."/>
            <person name="Besteiro S."/>
            <person name="Sicheritz-Ponten T."/>
            <person name="Noel C.J."/>
            <person name="Dacks J.B."/>
            <person name="Foster P.G."/>
            <person name="Simillion C."/>
            <person name="Van de Peer Y."/>
            <person name="Miranda-Saavedra D."/>
            <person name="Barton G.J."/>
            <person name="Westrop G.D."/>
            <person name="Mueller S."/>
            <person name="Dessi D."/>
            <person name="Fiori P.L."/>
            <person name="Ren Q."/>
            <person name="Paulsen I."/>
            <person name="Zhang H."/>
            <person name="Bastida-Corcuera F.D."/>
            <person name="Simoes-Barbosa A."/>
            <person name="Brown M.T."/>
            <person name="Hayes R.D."/>
            <person name="Mukherjee M."/>
            <person name="Okumura C.Y."/>
            <person name="Schneider R."/>
            <person name="Smith A.J."/>
            <person name="Vanacova S."/>
            <person name="Villalvazo M."/>
            <person name="Haas B.J."/>
            <person name="Pertea M."/>
            <person name="Feldblyum T.V."/>
            <person name="Utterback T.R."/>
            <person name="Shu C.L."/>
            <person name="Osoegawa K."/>
            <person name="de Jong P.J."/>
            <person name="Hrdy I."/>
            <person name="Horvathova L."/>
            <person name="Zubacova Z."/>
            <person name="Dolezal P."/>
            <person name="Malik S.B."/>
            <person name="Logsdon J.M. Jr."/>
            <person name="Henze K."/>
            <person name="Gupta A."/>
            <person name="Wang C.C."/>
            <person name="Dunne R.L."/>
            <person name="Upcroft J.A."/>
            <person name="Upcroft P."/>
            <person name="White O."/>
            <person name="Salzberg S.L."/>
            <person name="Tang P."/>
            <person name="Chiu C.-H."/>
            <person name="Lee Y.-S."/>
            <person name="Embley T.M."/>
            <person name="Coombs G.H."/>
            <person name="Mottram J.C."/>
            <person name="Tachezy J."/>
            <person name="Fraser-Liggett C.M."/>
            <person name="Johnson P.J."/>
        </authorList>
    </citation>
    <scope>NUCLEOTIDE SEQUENCE [LARGE SCALE GENOMIC DNA]</scope>
    <source>
        <strain evidence="5">G3</strain>
    </source>
</reference>
<dbReference type="SMART" id="SM00147">
    <property type="entry name" value="RasGEF"/>
    <property type="match status" value="1"/>
</dbReference>
<dbReference type="Pfam" id="PF00617">
    <property type="entry name" value="RasGEF"/>
    <property type="match status" value="1"/>
</dbReference>
<dbReference type="Proteomes" id="UP000001542">
    <property type="component" value="Unassembled WGS sequence"/>
</dbReference>
<dbReference type="OMA" id="CISICEH"/>
<dbReference type="InterPro" id="IPR008937">
    <property type="entry name" value="Ras-like_GEF"/>
</dbReference>
<dbReference type="VEuPathDB" id="TrichDB:TVAG_092570"/>
<dbReference type="PANTHER" id="PTHR23113">
    <property type="entry name" value="GUANINE NUCLEOTIDE EXCHANGE FACTOR"/>
    <property type="match status" value="1"/>
</dbReference>
<evidence type="ECO:0000256" key="2">
    <source>
        <dbReference type="PROSITE-ProRule" id="PRU00168"/>
    </source>
</evidence>
<dbReference type="Gene3D" id="1.20.870.10">
    <property type="entry name" value="Son of sevenless (SoS) protein Chain: S domain 1"/>
    <property type="match status" value="1"/>
</dbReference>
<dbReference type="RefSeq" id="XP_001312131.1">
    <property type="nucleotide sequence ID" value="XM_001312130.1"/>
</dbReference>
<dbReference type="InParanoid" id="A2F7D3"/>
<keyword evidence="6" id="KW-1185">Reference proteome</keyword>
<dbReference type="InterPro" id="IPR001895">
    <property type="entry name" value="RASGEF_cat_dom"/>
</dbReference>
<evidence type="ECO:0000313" key="5">
    <source>
        <dbReference type="EMBL" id="EAX99201.1"/>
    </source>
</evidence>
<name>A2F7D3_TRIV3</name>
<feature type="domain" description="Ras-GEF" evidence="3">
    <location>
        <begin position="374"/>
        <end position="608"/>
    </location>
</feature>
<dbReference type="SMR" id="A2F7D3"/>
<dbReference type="VEuPathDB" id="TrichDB:TVAGG3_0961790"/>
<evidence type="ECO:0000259" key="3">
    <source>
        <dbReference type="PROSITE" id="PS50009"/>
    </source>
</evidence>
<gene>
    <name evidence="5" type="ORF">TVAG_092570</name>
</gene>
<proteinExistence type="predicted"/>
<dbReference type="PANTHER" id="PTHR23113:SF365">
    <property type="entry name" value="RAS-GEF DOMAIN-CONTAINING PROTEIN"/>
    <property type="match status" value="1"/>
</dbReference>
<dbReference type="GO" id="GO:0005085">
    <property type="term" value="F:guanyl-nucleotide exchange factor activity"/>
    <property type="evidence" value="ECO:0007669"/>
    <property type="project" value="UniProtKB-KW"/>
</dbReference>
<reference evidence="5" key="1">
    <citation type="submission" date="2006-10" db="EMBL/GenBank/DDBJ databases">
        <authorList>
            <person name="Amadeo P."/>
            <person name="Zhao Q."/>
            <person name="Wortman J."/>
            <person name="Fraser-Liggett C."/>
            <person name="Carlton J."/>
        </authorList>
    </citation>
    <scope>NUCLEOTIDE SEQUENCE</scope>
    <source>
        <strain evidence="5">G3</strain>
    </source>
</reference>
<dbReference type="AlphaFoldDB" id="A2F7D3"/>
<dbReference type="EMBL" id="DS113646">
    <property type="protein sequence ID" value="EAX99201.1"/>
    <property type="molecule type" value="Genomic_DNA"/>
</dbReference>
<feature type="domain" description="N-terminal Ras-GEF" evidence="4">
    <location>
        <begin position="226"/>
        <end position="346"/>
    </location>
</feature>